<feature type="domain" description="HTH myb-type" evidence="8">
    <location>
        <begin position="47"/>
        <end position="107"/>
    </location>
</feature>
<evidence type="ECO:0000256" key="3">
    <source>
        <dbReference type="ARBA" id="ARBA00022782"/>
    </source>
</evidence>
<dbReference type="FunFam" id="1.10.10.60:FF:000002">
    <property type="entry name" value="Myb family transcription factor"/>
    <property type="match status" value="1"/>
</dbReference>
<evidence type="ECO:0000256" key="2">
    <source>
        <dbReference type="ARBA" id="ARBA00022473"/>
    </source>
</evidence>
<protein>
    <submittedName>
        <fullName evidence="9">Transcription factor KAN4</fullName>
    </submittedName>
</protein>
<accession>A0ABD1I273</accession>
<proteinExistence type="predicted"/>
<dbReference type="Proteomes" id="UP001567538">
    <property type="component" value="Unassembled WGS sequence"/>
</dbReference>
<evidence type="ECO:0000256" key="5">
    <source>
        <dbReference type="ARBA" id="ARBA00023163"/>
    </source>
</evidence>
<dbReference type="InterPro" id="IPR044847">
    <property type="entry name" value="KAN_fam"/>
</dbReference>
<dbReference type="InterPro" id="IPR009057">
    <property type="entry name" value="Homeodomain-like_sf"/>
</dbReference>
<dbReference type="GO" id="GO:0005634">
    <property type="term" value="C:nucleus"/>
    <property type="evidence" value="ECO:0007669"/>
    <property type="project" value="UniProtKB-SubCell"/>
</dbReference>
<reference evidence="9 10" key="1">
    <citation type="submission" date="2024-06" db="EMBL/GenBank/DDBJ databases">
        <title>A chromosome level genome sequence of Diviner's sage (Salvia divinorum).</title>
        <authorList>
            <person name="Ford S.A."/>
            <person name="Ro D.-K."/>
            <person name="Ness R.W."/>
            <person name="Phillips M.A."/>
        </authorList>
    </citation>
    <scope>NUCLEOTIDE SEQUENCE [LARGE SCALE GENOMIC DNA]</scope>
    <source>
        <strain evidence="9">SAF-2024a</strain>
        <tissue evidence="9">Leaf</tissue>
    </source>
</reference>
<dbReference type="SUPFAM" id="SSF46689">
    <property type="entry name" value="Homeodomain-like"/>
    <property type="match status" value="1"/>
</dbReference>
<evidence type="ECO:0000313" key="9">
    <source>
        <dbReference type="EMBL" id="KAL1562487.1"/>
    </source>
</evidence>
<dbReference type="NCBIfam" id="TIGR01557">
    <property type="entry name" value="myb_SHAQKYF"/>
    <property type="match status" value="1"/>
</dbReference>
<feature type="compositionally biased region" description="Polar residues" evidence="7">
    <location>
        <begin position="10"/>
        <end position="41"/>
    </location>
</feature>
<sequence>MDSPPPLSTGDYNRNQPSGWSQWQQEAESRDSPLSTTSNGSVRPYIRSKIPRLRWTQDLHRCFIHAVESLGGGDRATPKMVLELMNVKGLTVTHVKSHLQMYRSAKQDQIIQGATLERKKKLQAPSHQKHSSHSVHSCNCGVLSKDLLNQDLPSLINPETKRYPPKWQEVKLKHMEIDHSVMLKDFLGSSKGPPPPVNNMCKEKWKAIGESAADEDANDISLELTLG</sequence>
<dbReference type="PROSITE" id="PS51294">
    <property type="entry name" value="HTH_MYB"/>
    <property type="match status" value="1"/>
</dbReference>
<feature type="region of interest" description="Disordered" evidence="7">
    <location>
        <begin position="1"/>
        <end position="43"/>
    </location>
</feature>
<name>A0ABD1I273_SALDI</name>
<keyword evidence="3" id="KW-0221">Differentiation</keyword>
<evidence type="ECO:0000256" key="7">
    <source>
        <dbReference type="SAM" id="MobiDB-lite"/>
    </source>
</evidence>
<keyword evidence="6" id="KW-0539">Nucleus</keyword>
<dbReference type="PANTHER" id="PTHR31496">
    <property type="entry name" value="TRANSCRIPTION FACTOR KAN2-RELATED"/>
    <property type="match status" value="1"/>
</dbReference>
<keyword evidence="2" id="KW-0217">Developmental protein</keyword>
<keyword evidence="5" id="KW-0804">Transcription</keyword>
<evidence type="ECO:0000256" key="6">
    <source>
        <dbReference type="ARBA" id="ARBA00023242"/>
    </source>
</evidence>
<dbReference type="InterPro" id="IPR017930">
    <property type="entry name" value="Myb_dom"/>
</dbReference>
<comment type="caution">
    <text evidence="9">The sequence shown here is derived from an EMBL/GenBank/DDBJ whole genome shotgun (WGS) entry which is preliminary data.</text>
</comment>
<dbReference type="InterPro" id="IPR001005">
    <property type="entry name" value="SANT/Myb"/>
</dbReference>
<comment type="subcellular location">
    <subcellularLocation>
        <location evidence="1">Nucleus</location>
    </subcellularLocation>
</comment>
<dbReference type="InterPro" id="IPR006447">
    <property type="entry name" value="Myb_dom_plants"/>
</dbReference>
<dbReference type="GO" id="GO:0030154">
    <property type="term" value="P:cell differentiation"/>
    <property type="evidence" value="ECO:0007669"/>
    <property type="project" value="UniProtKB-KW"/>
</dbReference>
<evidence type="ECO:0000256" key="1">
    <source>
        <dbReference type="ARBA" id="ARBA00004123"/>
    </source>
</evidence>
<dbReference type="PANTHER" id="PTHR31496:SF3">
    <property type="entry name" value="TRANSCRIPTION REPRESSOR KAN1"/>
    <property type="match status" value="1"/>
</dbReference>
<dbReference type="Gene3D" id="1.10.10.60">
    <property type="entry name" value="Homeodomain-like"/>
    <property type="match status" value="1"/>
</dbReference>
<dbReference type="Pfam" id="PF00249">
    <property type="entry name" value="Myb_DNA-binding"/>
    <property type="match status" value="1"/>
</dbReference>
<dbReference type="AlphaFoldDB" id="A0ABD1I273"/>
<organism evidence="9 10">
    <name type="scientific">Salvia divinorum</name>
    <name type="common">Maria pastora</name>
    <name type="synonym">Diviner's sage</name>
    <dbReference type="NCBI Taxonomy" id="28513"/>
    <lineage>
        <taxon>Eukaryota</taxon>
        <taxon>Viridiplantae</taxon>
        <taxon>Streptophyta</taxon>
        <taxon>Embryophyta</taxon>
        <taxon>Tracheophyta</taxon>
        <taxon>Spermatophyta</taxon>
        <taxon>Magnoliopsida</taxon>
        <taxon>eudicotyledons</taxon>
        <taxon>Gunneridae</taxon>
        <taxon>Pentapetalae</taxon>
        <taxon>asterids</taxon>
        <taxon>lamiids</taxon>
        <taxon>Lamiales</taxon>
        <taxon>Lamiaceae</taxon>
        <taxon>Nepetoideae</taxon>
        <taxon>Mentheae</taxon>
        <taxon>Salviinae</taxon>
        <taxon>Salvia</taxon>
        <taxon>Salvia subgen. Calosphace</taxon>
    </lineage>
</organism>
<evidence type="ECO:0000313" key="10">
    <source>
        <dbReference type="Proteomes" id="UP001567538"/>
    </source>
</evidence>
<dbReference type="EMBL" id="JBEAFC010000003">
    <property type="protein sequence ID" value="KAL1562487.1"/>
    <property type="molecule type" value="Genomic_DNA"/>
</dbReference>
<evidence type="ECO:0000259" key="8">
    <source>
        <dbReference type="PROSITE" id="PS51294"/>
    </source>
</evidence>
<keyword evidence="10" id="KW-1185">Reference proteome</keyword>
<evidence type="ECO:0000256" key="4">
    <source>
        <dbReference type="ARBA" id="ARBA00023015"/>
    </source>
</evidence>
<keyword evidence="4" id="KW-0805">Transcription regulation</keyword>
<gene>
    <name evidence="9" type="ORF">AAHA92_05062</name>
</gene>